<evidence type="ECO:0000256" key="2">
    <source>
        <dbReference type="SAM" id="SignalP"/>
    </source>
</evidence>
<dbReference type="Proteomes" id="UP001165065">
    <property type="component" value="Unassembled WGS sequence"/>
</dbReference>
<sequence>MKLLNAFVALAAVLNNVNGETYTITLRGKRIPLVGKDLTVKDVKAACGEASPGLKEDDMTVLCSGEKLSEMGSKLSECGVEDGGVINVVPKKKKKAKKAAPVPSTASVDAASGASSLGGGMDDLLKGFGAGGGEGMDDIMKQVAAMQGAKDPVEMLRLMQKMLKSPAVSGYLNDPAKIEQARQMVISNPMLKTMVSSSLPGFDEILGSKERWAETMVAARDMYLNMGEEEIKMMAKMMEGQMGKSGPMGGPMGGGMGGGMESSDQSLDELDED</sequence>
<organism evidence="3 4">
    <name type="scientific">Triparma columacea</name>
    <dbReference type="NCBI Taxonomy" id="722753"/>
    <lineage>
        <taxon>Eukaryota</taxon>
        <taxon>Sar</taxon>
        <taxon>Stramenopiles</taxon>
        <taxon>Ochrophyta</taxon>
        <taxon>Bolidophyceae</taxon>
        <taxon>Parmales</taxon>
        <taxon>Triparmaceae</taxon>
        <taxon>Triparma</taxon>
    </lineage>
</organism>
<feature type="compositionally biased region" description="Gly residues" evidence="1">
    <location>
        <begin position="247"/>
        <end position="260"/>
    </location>
</feature>
<feature type="region of interest" description="Disordered" evidence="1">
    <location>
        <begin position="247"/>
        <end position="273"/>
    </location>
</feature>
<dbReference type="AlphaFoldDB" id="A0A9W7LE58"/>
<proteinExistence type="predicted"/>
<feature type="signal peptide" evidence="2">
    <location>
        <begin position="1"/>
        <end position="19"/>
    </location>
</feature>
<gene>
    <name evidence="3" type="ORF">TrCOL_g9571</name>
</gene>
<evidence type="ECO:0008006" key="5">
    <source>
        <dbReference type="Google" id="ProtNLM"/>
    </source>
</evidence>
<dbReference type="EMBL" id="BRYA01000293">
    <property type="protein sequence ID" value="GMI46332.1"/>
    <property type="molecule type" value="Genomic_DNA"/>
</dbReference>
<evidence type="ECO:0000256" key="1">
    <source>
        <dbReference type="SAM" id="MobiDB-lite"/>
    </source>
</evidence>
<dbReference type="OrthoDB" id="198245at2759"/>
<protein>
    <recommendedName>
        <fullName evidence="5">Ubiquitin-like domain-containing protein</fullName>
    </recommendedName>
</protein>
<accession>A0A9W7LE58</accession>
<keyword evidence="4" id="KW-1185">Reference proteome</keyword>
<name>A0A9W7LE58_9STRA</name>
<dbReference type="SUPFAM" id="SSF54236">
    <property type="entry name" value="Ubiquitin-like"/>
    <property type="match status" value="1"/>
</dbReference>
<evidence type="ECO:0000313" key="4">
    <source>
        <dbReference type="Proteomes" id="UP001165065"/>
    </source>
</evidence>
<evidence type="ECO:0000313" key="3">
    <source>
        <dbReference type="EMBL" id="GMI46332.1"/>
    </source>
</evidence>
<keyword evidence="2" id="KW-0732">Signal</keyword>
<dbReference type="InterPro" id="IPR029071">
    <property type="entry name" value="Ubiquitin-like_domsf"/>
</dbReference>
<reference evidence="4" key="1">
    <citation type="journal article" date="2023" name="Commun. Biol.">
        <title>Genome analysis of Parmales, the sister group of diatoms, reveals the evolutionary specialization of diatoms from phago-mixotrophs to photoautotrophs.</title>
        <authorList>
            <person name="Ban H."/>
            <person name="Sato S."/>
            <person name="Yoshikawa S."/>
            <person name="Yamada K."/>
            <person name="Nakamura Y."/>
            <person name="Ichinomiya M."/>
            <person name="Sato N."/>
            <person name="Blanc-Mathieu R."/>
            <person name="Endo H."/>
            <person name="Kuwata A."/>
            <person name="Ogata H."/>
        </authorList>
    </citation>
    <scope>NUCLEOTIDE SEQUENCE [LARGE SCALE GENOMIC DNA]</scope>
</reference>
<feature type="chain" id="PRO_5040933942" description="Ubiquitin-like domain-containing protein" evidence="2">
    <location>
        <begin position="20"/>
        <end position="273"/>
    </location>
</feature>
<dbReference type="Gene3D" id="3.10.20.90">
    <property type="entry name" value="Phosphatidylinositol 3-kinase Catalytic Subunit, Chain A, domain 1"/>
    <property type="match status" value="1"/>
</dbReference>
<comment type="caution">
    <text evidence="3">The sequence shown here is derived from an EMBL/GenBank/DDBJ whole genome shotgun (WGS) entry which is preliminary data.</text>
</comment>